<dbReference type="AlphaFoldDB" id="A0AA38S1I6"/>
<reference evidence="3" key="1">
    <citation type="submission" date="2022-07" db="EMBL/GenBank/DDBJ databases">
        <title>Fungi with potential for degradation of polypropylene.</title>
        <authorList>
            <person name="Gostincar C."/>
        </authorList>
    </citation>
    <scope>NUCLEOTIDE SEQUENCE</scope>
    <source>
        <strain evidence="3">EXF-13287</strain>
    </source>
</reference>
<dbReference type="GO" id="GO:0016020">
    <property type="term" value="C:membrane"/>
    <property type="evidence" value="ECO:0007669"/>
    <property type="project" value="TreeGrafter"/>
</dbReference>
<evidence type="ECO:0000259" key="2">
    <source>
        <dbReference type="Pfam" id="PF00561"/>
    </source>
</evidence>
<protein>
    <submittedName>
        <fullName evidence="3">AB hydrolase superfamily protein YdjP</fullName>
    </submittedName>
</protein>
<name>A0AA38S1I6_9PEZI</name>
<dbReference type="SUPFAM" id="SSF53474">
    <property type="entry name" value="alpha/beta-Hydrolases"/>
    <property type="match status" value="1"/>
</dbReference>
<evidence type="ECO:0000256" key="1">
    <source>
        <dbReference type="SAM" id="SignalP"/>
    </source>
</evidence>
<dbReference type="Pfam" id="PF00561">
    <property type="entry name" value="Abhydrolase_1"/>
    <property type="match status" value="1"/>
</dbReference>
<dbReference type="InterPro" id="IPR000639">
    <property type="entry name" value="Epox_hydrolase-like"/>
</dbReference>
<dbReference type="InterPro" id="IPR000073">
    <property type="entry name" value="AB_hydrolase_1"/>
</dbReference>
<comment type="caution">
    <text evidence="3">The sequence shown here is derived from an EMBL/GenBank/DDBJ whole genome shotgun (WGS) entry which is preliminary data.</text>
</comment>
<evidence type="ECO:0000313" key="3">
    <source>
        <dbReference type="EMBL" id="KAJ9152228.1"/>
    </source>
</evidence>
<sequence>MKLPGLLLLLTSALQLIAASPMPQPAAGGGTFVKTSDGVRLQYTQSGPAKGQQILFITGWRQAASEWRKQVDYFSSAGFRVTTYDMRGHGESEEPDFGYRISRFAADLDDLLAQLDLNKLTIVSHSMGCSVVWSWWDQFPESRRRIDKLVLDDQSAVMVRHPNWTDAQATQLAAIFTPDSLYALADDMAAQLPGLVRGFFSPSVSESDFQFVLSENRKMTDAHASALLIDHAFKDWRDVLPRITVKTLVIGGELSLFPPAGVQWVASQIPGAKEFTFTAAEKGSHFAFWENPDKFNSVVKNFITSR</sequence>
<dbReference type="Proteomes" id="UP001174691">
    <property type="component" value="Unassembled WGS sequence"/>
</dbReference>
<dbReference type="PRINTS" id="PR00412">
    <property type="entry name" value="EPOXHYDRLASE"/>
</dbReference>
<dbReference type="Gene3D" id="3.40.50.1820">
    <property type="entry name" value="alpha/beta hydrolase"/>
    <property type="match status" value="1"/>
</dbReference>
<feature type="chain" id="PRO_5041301377" evidence="1">
    <location>
        <begin position="20"/>
        <end position="306"/>
    </location>
</feature>
<keyword evidence="3" id="KW-0378">Hydrolase</keyword>
<proteinExistence type="predicted"/>
<keyword evidence="4" id="KW-1185">Reference proteome</keyword>
<dbReference type="EMBL" id="JANBVN010000058">
    <property type="protein sequence ID" value="KAJ9152228.1"/>
    <property type="molecule type" value="Genomic_DNA"/>
</dbReference>
<gene>
    <name evidence="3" type="ORF">NKR19_g4601</name>
</gene>
<dbReference type="GO" id="GO:0016787">
    <property type="term" value="F:hydrolase activity"/>
    <property type="evidence" value="ECO:0007669"/>
    <property type="project" value="UniProtKB-KW"/>
</dbReference>
<dbReference type="PANTHER" id="PTHR43798:SF33">
    <property type="entry name" value="HYDROLASE, PUTATIVE (AFU_ORTHOLOGUE AFUA_2G14860)-RELATED"/>
    <property type="match status" value="1"/>
</dbReference>
<feature type="domain" description="AB hydrolase-1" evidence="2">
    <location>
        <begin position="54"/>
        <end position="292"/>
    </location>
</feature>
<keyword evidence="1" id="KW-0732">Signal</keyword>
<feature type="signal peptide" evidence="1">
    <location>
        <begin position="1"/>
        <end position="19"/>
    </location>
</feature>
<dbReference type="InterPro" id="IPR029058">
    <property type="entry name" value="AB_hydrolase_fold"/>
</dbReference>
<dbReference type="PANTHER" id="PTHR43798">
    <property type="entry name" value="MONOACYLGLYCEROL LIPASE"/>
    <property type="match status" value="1"/>
</dbReference>
<dbReference type="InterPro" id="IPR050266">
    <property type="entry name" value="AB_hydrolase_sf"/>
</dbReference>
<evidence type="ECO:0000313" key="4">
    <source>
        <dbReference type="Proteomes" id="UP001174691"/>
    </source>
</evidence>
<accession>A0AA38S1I6</accession>
<organism evidence="3 4">
    <name type="scientific">Coniochaeta hoffmannii</name>
    <dbReference type="NCBI Taxonomy" id="91930"/>
    <lineage>
        <taxon>Eukaryota</taxon>
        <taxon>Fungi</taxon>
        <taxon>Dikarya</taxon>
        <taxon>Ascomycota</taxon>
        <taxon>Pezizomycotina</taxon>
        <taxon>Sordariomycetes</taxon>
        <taxon>Sordariomycetidae</taxon>
        <taxon>Coniochaetales</taxon>
        <taxon>Coniochaetaceae</taxon>
        <taxon>Coniochaeta</taxon>
    </lineage>
</organism>